<evidence type="ECO:0008006" key="4">
    <source>
        <dbReference type="Google" id="ProtNLM"/>
    </source>
</evidence>
<organism evidence="2 3">
    <name type="scientific">Dactylosporangium aurantiacum</name>
    <dbReference type="NCBI Taxonomy" id="35754"/>
    <lineage>
        <taxon>Bacteria</taxon>
        <taxon>Bacillati</taxon>
        <taxon>Actinomycetota</taxon>
        <taxon>Actinomycetes</taxon>
        <taxon>Micromonosporales</taxon>
        <taxon>Micromonosporaceae</taxon>
        <taxon>Dactylosporangium</taxon>
    </lineage>
</organism>
<protein>
    <recommendedName>
        <fullName evidence="4">Transmembrane protein</fullName>
    </recommendedName>
</protein>
<proteinExistence type="predicted"/>
<dbReference type="EMBL" id="CP073767">
    <property type="protein sequence ID" value="UWZ58700.1"/>
    <property type="molecule type" value="Genomic_DNA"/>
</dbReference>
<dbReference type="Proteomes" id="UP001058003">
    <property type="component" value="Chromosome"/>
</dbReference>
<dbReference type="RefSeq" id="WP_033360664.1">
    <property type="nucleotide sequence ID" value="NZ_CP073767.1"/>
</dbReference>
<dbReference type="KEGG" id="daur:Daura_22550"/>
<evidence type="ECO:0000313" key="3">
    <source>
        <dbReference type="Proteomes" id="UP001058003"/>
    </source>
</evidence>
<name>A0A9Q9IRP5_9ACTN</name>
<evidence type="ECO:0000256" key="1">
    <source>
        <dbReference type="SAM" id="Phobius"/>
    </source>
</evidence>
<keyword evidence="1" id="KW-0472">Membrane</keyword>
<feature type="transmembrane region" description="Helical" evidence="1">
    <location>
        <begin position="12"/>
        <end position="37"/>
    </location>
</feature>
<sequence>MKLWYRSPALCPFIGICFLVLGVMGTLVLMASFVLAWQTPYDGGRTGTFTLTEFKGCDRFKPPEQRCRWYGDFVSDDGAVVHSRQELVGGYRRARRPGRRCAPGTSDFPG</sequence>
<keyword evidence="1" id="KW-1133">Transmembrane helix</keyword>
<keyword evidence="1" id="KW-0812">Transmembrane</keyword>
<accession>A0A9Q9IRP5</accession>
<evidence type="ECO:0000313" key="2">
    <source>
        <dbReference type="EMBL" id="UWZ58700.1"/>
    </source>
</evidence>
<keyword evidence="3" id="KW-1185">Reference proteome</keyword>
<reference evidence="2" key="1">
    <citation type="submission" date="2021-04" db="EMBL/GenBank/DDBJ databases">
        <title>Dactylosporangium aurantiacum NRRL B-8018 full assembly.</title>
        <authorList>
            <person name="Hartkoorn R.C."/>
            <person name="Beaudoing E."/>
            <person name="Hot D."/>
        </authorList>
    </citation>
    <scope>NUCLEOTIDE SEQUENCE</scope>
    <source>
        <strain evidence="2">NRRL B-8018</strain>
    </source>
</reference>
<dbReference type="AlphaFoldDB" id="A0A9Q9IRP5"/>
<dbReference type="OrthoDB" id="3537613at2"/>
<gene>
    <name evidence="2" type="ORF">Daura_22550</name>
</gene>